<evidence type="ECO:0000256" key="3">
    <source>
        <dbReference type="ARBA" id="ARBA00023163"/>
    </source>
</evidence>
<dbReference type="InterPro" id="IPR019888">
    <property type="entry name" value="Tscrpt_reg_AsnC-like"/>
</dbReference>
<dbReference type="InterPro" id="IPR011991">
    <property type="entry name" value="ArsR-like_HTH"/>
</dbReference>
<dbReference type="Proteomes" id="UP000011689">
    <property type="component" value="Unassembled WGS sequence"/>
</dbReference>
<dbReference type="SMART" id="SM00344">
    <property type="entry name" value="HTH_ASNC"/>
    <property type="match status" value="1"/>
</dbReference>
<dbReference type="PRINTS" id="PR00033">
    <property type="entry name" value="HTHASNC"/>
</dbReference>
<dbReference type="Pfam" id="PF13412">
    <property type="entry name" value="HTH_24"/>
    <property type="match status" value="1"/>
</dbReference>
<feature type="compositionally biased region" description="Basic and acidic residues" evidence="4">
    <location>
        <begin position="152"/>
        <end position="179"/>
    </location>
</feature>
<dbReference type="Gene3D" id="1.10.10.10">
    <property type="entry name" value="Winged helix-like DNA-binding domain superfamily/Winged helix DNA-binding domain"/>
    <property type="match status" value="1"/>
</dbReference>
<evidence type="ECO:0000259" key="5">
    <source>
        <dbReference type="PROSITE" id="PS50956"/>
    </source>
</evidence>
<dbReference type="InterPro" id="IPR019885">
    <property type="entry name" value="Tscrpt_reg_HTH_AsnC-type_CS"/>
</dbReference>
<proteinExistence type="predicted"/>
<reference evidence="6 7" key="1">
    <citation type="journal article" date="2014" name="PLoS Genet.">
        <title>Phylogenetically driven sequencing of extremely halophilic archaea reveals strategies for static and dynamic osmo-response.</title>
        <authorList>
            <person name="Becker E.A."/>
            <person name="Seitzer P.M."/>
            <person name="Tritt A."/>
            <person name="Larsen D."/>
            <person name="Krusor M."/>
            <person name="Yao A.I."/>
            <person name="Wu D."/>
            <person name="Madern D."/>
            <person name="Eisen J.A."/>
            <person name="Darling A.E."/>
            <person name="Facciotti M.T."/>
        </authorList>
    </citation>
    <scope>NUCLEOTIDE SEQUENCE [LARGE SCALE GENOMIC DNA]</scope>
    <source>
        <strain evidence="6 7">ATCC 700873</strain>
    </source>
</reference>
<accession>M0FC84</accession>
<gene>
    <name evidence="6" type="ORF">C467_07497</name>
</gene>
<name>M0FC84_9EURY</name>
<dbReference type="AlphaFoldDB" id="M0FC84"/>
<organism evidence="6 7">
    <name type="scientific">Halorubrum hochstenium ATCC 700873</name>
    <dbReference type="NCBI Taxonomy" id="1227481"/>
    <lineage>
        <taxon>Archaea</taxon>
        <taxon>Methanobacteriati</taxon>
        <taxon>Methanobacteriota</taxon>
        <taxon>Stenosarchaea group</taxon>
        <taxon>Halobacteria</taxon>
        <taxon>Halobacteriales</taxon>
        <taxon>Haloferacaceae</taxon>
        <taxon>Halorubrum</taxon>
    </lineage>
</organism>
<comment type="caution">
    <text evidence="6">The sequence shown here is derived from an EMBL/GenBank/DDBJ whole genome shotgun (WGS) entry which is preliminary data.</text>
</comment>
<evidence type="ECO:0000256" key="1">
    <source>
        <dbReference type="ARBA" id="ARBA00023015"/>
    </source>
</evidence>
<dbReference type="PATRIC" id="fig|1227481.4.peg.1489"/>
<dbReference type="PROSITE" id="PS00519">
    <property type="entry name" value="HTH_ASNC_1"/>
    <property type="match status" value="1"/>
</dbReference>
<dbReference type="SUPFAM" id="SSF46785">
    <property type="entry name" value="Winged helix' DNA-binding domain"/>
    <property type="match status" value="1"/>
</dbReference>
<feature type="region of interest" description="Disordered" evidence="4">
    <location>
        <begin position="145"/>
        <end position="179"/>
    </location>
</feature>
<dbReference type="InterPro" id="IPR036388">
    <property type="entry name" value="WH-like_DNA-bd_sf"/>
</dbReference>
<dbReference type="PANTHER" id="PTHR30154">
    <property type="entry name" value="LEUCINE-RESPONSIVE REGULATORY PROTEIN"/>
    <property type="match status" value="1"/>
</dbReference>
<keyword evidence="3" id="KW-0804">Transcription</keyword>
<dbReference type="PROSITE" id="PS50956">
    <property type="entry name" value="HTH_ASNC_2"/>
    <property type="match status" value="1"/>
</dbReference>
<evidence type="ECO:0000256" key="4">
    <source>
        <dbReference type="SAM" id="MobiDB-lite"/>
    </source>
</evidence>
<dbReference type="EMBL" id="AOJO01000034">
    <property type="protein sequence ID" value="ELZ56852.1"/>
    <property type="molecule type" value="Genomic_DNA"/>
</dbReference>
<dbReference type="RefSeq" id="WP_008583601.1">
    <property type="nucleotide sequence ID" value="NZ_AOJO01000034.1"/>
</dbReference>
<evidence type="ECO:0000313" key="7">
    <source>
        <dbReference type="Proteomes" id="UP000011689"/>
    </source>
</evidence>
<dbReference type="InterPro" id="IPR000485">
    <property type="entry name" value="AsnC-type_HTH_dom"/>
</dbReference>
<dbReference type="PANTHER" id="PTHR30154:SF34">
    <property type="entry name" value="TRANSCRIPTIONAL REGULATOR AZLB"/>
    <property type="match status" value="1"/>
</dbReference>
<evidence type="ECO:0000313" key="6">
    <source>
        <dbReference type="EMBL" id="ELZ56852.1"/>
    </source>
</evidence>
<keyword evidence="2" id="KW-0238">DNA-binding</keyword>
<dbReference type="InterPro" id="IPR036390">
    <property type="entry name" value="WH_DNA-bd_sf"/>
</dbReference>
<dbReference type="GeneID" id="72714088"/>
<dbReference type="CDD" id="cd00090">
    <property type="entry name" value="HTH_ARSR"/>
    <property type="match status" value="1"/>
</dbReference>
<evidence type="ECO:0000256" key="2">
    <source>
        <dbReference type="ARBA" id="ARBA00023125"/>
    </source>
</evidence>
<sequence>MGNEAIDDVDKAILYALQEDARNTSSGDIAERTGTSDSTVRKRIGRLESDGVIKGYSASVDYQRSGYPLRMLLYCTASIPERGERIPEILDIDGVVSVQELVTGEENLLVTVVGESDNDITPVAQELLDMGVTVADEVLVRTHETTPFGRFDAGRDDEADGDRGEAGDPSEDGGRSGDD</sequence>
<keyword evidence="1" id="KW-0805">Transcription regulation</keyword>
<protein>
    <submittedName>
        <fullName evidence="6">Transcriptional regulator, AsnC family protein</fullName>
    </submittedName>
</protein>
<dbReference type="STRING" id="1227481.C467_07497"/>
<dbReference type="GO" id="GO:0005829">
    <property type="term" value="C:cytosol"/>
    <property type="evidence" value="ECO:0007669"/>
    <property type="project" value="TreeGrafter"/>
</dbReference>
<dbReference type="GO" id="GO:0043565">
    <property type="term" value="F:sequence-specific DNA binding"/>
    <property type="evidence" value="ECO:0007669"/>
    <property type="project" value="InterPro"/>
</dbReference>
<feature type="domain" description="HTH asnC-type" evidence="5">
    <location>
        <begin position="6"/>
        <end position="68"/>
    </location>
</feature>
<dbReference type="GO" id="GO:0043200">
    <property type="term" value="P:response to amino acid"/>
    <property type="evidence" value="ECO:0007669"/>
    <property type="project" value="TreeGrafter"/>
</dbReference>
<keyword evidence="7" id="KW-1185">Reference proteome</keyword>